<comment type="caution">
    <text evidence="21">The sequence shown here is derived from an EMBL/GenBank/DDBJ whole genome shotgun (WGS) entry which is preliminary data.</text>
</comment>
<dbReference type="InterPro" id="IPR022752">
    <property type="entry name" value="STAT1_TAZ2-bd_C"/>
</dbReference>
<keyword evidence="13 19" id="KW-0175">Coiled coil</keyword>
<keyword evidence="17" id="KW-0539">Nucleus</keyword>
<dbReference type="SUPFAM" id="SSF47655">
    <property type="entry name" value="STAT"/>
    <property type="match status" value="2"/>
</dbReference>
<comment type="similarity">
    <text evidence="3">Belongs to the transcription factor STAT family.</text>
</comment>
<dbReference type="FunFam" id="3.30.505.10:FF:000003">
    <property type="entry name" value="Signal transducer and activator of transcription"/>
    <property type="match status" value="2"/>
</dbReference>
<dbReference type="GO" id="GO:0051093">
    <property type="term" value="P:negative regulation of developmental process"/>
    <property type="evidence" value="ECO:0007669"/>
    <property type="project" value="UniProtKB-ARBA"/>
</dbReference>
<keyword evidence="6" id="KW-1017">Isopeptide bond</keyword>
<dbReference type="InterPro" id="IPR036860">
    <property type="entry name" value="SH2_dom_sf"/>
</dbReference>
<evidence type="ECO:0000256" key="14">
    <source>
        <dbReference type="ARBA" id="ARBA00023125"/>
    </source>
</evidence>
<keyword evidence="16" id="KW-0804">Transcription</keyword>
<dbReference type="InterPro" id="IPR012345">
    <property type="entry name" value="STAT_TF_DNA-bd_N"/>
</dbReference>
<dbReference type="PANTHER" id="PTHR11801">
    <property type="entry name" value="SIGNAL TRANSDUCER AND ACTIVATOR OF TRANSCRIPTION"/>
    <property type="match status" value="1"/>
</dbReference>
<keyword evidence="5" id="KW-0963">Cytoplasm</keyword>
<dbReference type="CDD" id="cd16851">
    <property type="entry name" value="STAT1_CCD"/>
    <property type="match status" value="1"/>
</dbReference>
<dbReference type="PROSITE" id="PS50001">
    <property type="entry name" value="SH2"/>
    <property type="match status" value="2"/>
</dbReference>
<evidence type="ECO:0000256" key="7">
    <source>
        <dbReference type="ARBA" id="ARBA00022553"/>
    </source>
</evidence>
<dbReference type="FunFam" id="2.60.40.630:FF:000001">
    <property type="entry name" value="Signal transducer and activator of transcription"/>
    <property type="match status" value="2"/>
</dbReference>
<evidence type="ECO:0000256" key="3">
    <source>
        <dbReference type="ARBA" id="ARBA00005586"/>
    </source>
</evidence>
<dbReference type="InterPro" id="IPR013799">
    <property type="entry name" value="STAT_TF_prot_interaction"/>
</dbReference>
<evidence type="ECO:0000256" key="5">
    <source>
        <dbReference type="ARBA" id="ARBA00022490"/>
    </source>
</evidence>
<reference evidence="21 22" key="1">
    <citation type="journal article" date="2018" name="Proc. R. Soc. B">
        <title>A non-coding region near Follistatin controls head colour polymorphism in the Gouldian finch.</title>
        <authorList>
            <person name="Toomey M.B."/>
            <person name="Marques C.I."/>
            <person name="Andrade P."/>
            <person name="Araujo P.M."/>
            <person name="Sabatino S."/>
            <person name="Gazda M.A."/>
            <person name="Afonso S."/>
            <person name="Lopes R.J."/>
            <person name="Corbo J.C."/>
            <person name="Carneiro M."/>
        </authorList>
    </citation>
    <scope>NUCLEOTIDE SEQUENCE [LARGE SCALE GENOMIC DNA]</scope>
    <source>
        <strain evidence="21">Red01</strain>
        <tissue evidence="21">Muscle</tissue>
    </source>
</reference>
<feature type="coiled-coil region" evidence="19">
    <location>
        <begin position="973"/>
        <end position="1000"/>
    </location>
</feature>
<evidence type="ECO:0000256" key="8">
    <source>
        <dbReference type="ARBA" id="ARBA00022765"/>
    </source>
</evidence>
<sequence>MSQWSQVQQLEIKFLEQVDQFYDDNFPMEIRHLLAQWIESQDWEAAANNEAMAMILLQNLIIQVDEQLDRVSQEKNLLLIHNLKRVRKLLQGKYHGNPMHIAVIISNCLREERRILAAASMPVQGPLEKSLQSSVVSERQRNVEHKVSAIKNSAQMTDQDVKYLEDLQEEFDFRYKTIQSLEQNDKNSALIKQEMLALQAMLNTLDYKRKEVLSKIGRVIHEIDMLMSSLLTEELLDWKRRQQIACIGGPLHGGLDQLQNCFTLLAESLFQVRRQLEKLDELLTRLTYDGDPIPVQRPQLLEKVNFLLYNLFRNSFVVERQPCMPTHPQRPMVLKTLIQFTVKLRLLIKLPELNYQIRVKATIDKNVSTVSNRRFVLCGTHVKAMNMDESANGSLSVEFRHLQPKEMKTSAGSKGNEGPHMVTEELHSISFETQVCLYGLTINLEGIHSLHQTSSLPVVMISNVSQLPNAWASIIWYNLSTNDPQNLSFFNNPPAATLSQLLEVLSWQFSSYVGRGLNSEQLNMLAEKLVGQQISYNDYQLSWAKFCKEHLPGKSFTFWVWLEAILDLIKKHILPLWIDGYVMGFVSKEKERILLKDKTPGTFLLRFSESNLGGITFTWVDQLENGDVTFHSVEPYNKGRLSALPFADILRDYKVIMADNVPENPLKYLYPDIPKDKAFGKHYSCQPNEVSKPSDGGGKGYVPSVFIPVSKILNDSTEPHSPSDLLPMSPSVYAVLREHLSPTAIETAEGRGTDHPGERELQHPALCRLRTPDKTQAGYAGPRDSDMNGHYSCEQGLGWDGKGDNAQPPAVFQSEYCLNIYTDFFFFHSFLRMSQWYQLQQLDSKFLEQVHQLYDDSFPMEIRQYLAQWLENQDWEHAANNVSFATLLFHDLLSQLDDQFSRFLIENNFLLQHNIRKSKRNLQDNFQEDPIHMAMIIHNCLKEERKILNCAQACNEMEVGSVQNTATGMPDKQKELDTNIRTLKSDVNDVEQDIKSLEDVQDEYDFKCKTLQNREHESSSMSQEEYKKEQLNLQHMFLSLDCRRKEVVNKIVKLLKSTEQIQAALINDELVEWKHRQQTACIGGPPNACLDQLQNWFTIVAESLQQVRQQLKKLEELEQKFTYDPDPITKNKQFLQDLTHKLFQQLIQSSFVVERQPCMPTHPQRPLVLKTGVQFTVKLRLLVKLQELNYNLKVKVLFDKDVTEKNSVKGFRKFNILGTNTKVMNMEESTNGSLAAEFRHLQLKEQKNTGSRTNEGPLIVTEELHSLSFETQLCQPGLVIDLETTSLPIVVISNVSQLPSGWASILWFNMLSTDPKNLSFFLNPPCAKWSKLSDVLSWQFSSVTKRGLNADQLSMLGEKLLGPSNGGSQDGLIPWTRFCKENINDKNFPFWLWIEGILELIKKHLLCLWNDGCIVGFISKERERALLKDQSPGTFLLRFSESSREGAITFTWVEESQNEPQFHSVEPYTKKELSAVTFPDIIRNYKVMAAENIPENPLRFLYPNIPKDNAFGKYYSRPKEAPEPMDLDGPKGNGYIKTELISVSEVHPSRLQSPENLLPMSPEEFDEVSRMVGPAEIDTVGEGCVHISSFELWLSFPRVISTADPPHASCAAVNALVTTLHTLVSQPEGPAAILANGNINSSRLLTCTYLFN</sequence>
<feature type="domain" description="SH2" evidence="20">
    <location>
        <begin position="1409"/>
        <end position="1515"/>
    </location>
</feature>
<dbReference type="Pfam" id="PF12162">
    <property type="entry name" value="STAT1_TAZ2bind"/>
    <property type="match status" value="1"/>
</dbReference>
<dbReference type="FunFam" id="1.20.1050.20:FF:000001">
    <property type="entry name" value="Signal transducer and activator of transcription"/>
    <property type="match status" value="2"/>
</dbReference>
<dbReference type="InterPro" id="IPR000980">
    <property type="entry name" value="SH2"/>
</dbReference>
<dbReference type="InterPro" id="IPR015988">
    <property type="entry name" value="STAT_TF_CC"/>
</dbReference>
<evidence type="ECO:0000256" key="6">
    <source>
        <dbReference type="ARBA" id="ARBA00022499"/>
    </source>
</evidence>
<dbReference type="GO" id="GO:0060333">
    <property type="term" value="P:type II interferon-mediated signaling pathway"/>
    <property type="evidence" value="ECO:0007669"/>
    <property type="project" value="UniProtKB-ARBA"/>
</dbReference>
<dbReference type="Gene3D" id="1.20.1050.20">
    <property type="entry name" value="STAT transcription factor, all-alpha domain"/>
    <property type="match status" value="2"/>
</dbReference>
<dbReference type="SUPFAM" id="SSF55550">
    <property type="entry name" value="SH2 domain"/>
    <property type="match status" value="2"/>
</dbReference>
<protein>
    <recommendedName>
        <fullName evidence="20">SH2 domain-containing protein</fullName>
    </recommendedName>
</protein>
<dbReference type="GO" id="GO:0000981">
    <property type="term" value="F:DNA-binding transcription factor activity, RNA polymerase II-specific"/>
    <property type="evidence" value="ECO:0007669"/>
    <property type="project" value="UniProtKB-ARBA"/>
</dbReference>
<dbReference type="InterPro" id="IPR036535">
    <property type="entry name" value="STAT_N_sf"/>
</dbReference>
<dbReference type="EMBL" id="QUSF01000024">
    <property type="protein sequence ID" value="RLW01042.1"/>
    <property type="molecule type" value="Genomic_DNA"/>
</dbReference>
<dbReference type="Gene3D" id="3.30.505.10">
    <property type="entry name" value="SH2 domain"/>
    <property type="match status" value="2"/>
</dbReference>
<dbReference type="SUPFAM" id="SSF48092">
    <property type="entry name" value="Transcription factor STAT-4 N-domain"/>
    <property type="match status" value="2"/>
</dbReference>
<dbReference type="CDD" id="cd10372">
    <property type="entry name" value="SH2_STAT1"/>
    <property type="match status" value="1"/>
</dbReference>
<dbReference type="InterPro" id="IPR035859">
    <property type="entry name" value="STAT1_SH2"/>
</dbReference>
<dbReference type="InterPro" id="IPR038295">
    <property type="entry name" value="STAT1_C_sf"/>
</dbReference>
<keyword evidence="4" id="KW-0488">Methylation</keyword>
<dbReference type="Pfam" id="PF01017">
    <property type="entry name" value="STAT_alpha"/>
    <property type="match status" value="2"/>
</dbReference>
<dbReference type="GO" id="GO:0051607">
    <property type="term" value="P:defense response to virus"/>
    <property type="evidence" value="ECO:0007669"/>
    <property type="project" value="UniProtKB-ARBA"/>
</dbReference>
<dbReference type="CDD" id="cd10375">
    <property type="entry name" value="SH2_STAT4"/>
    <property type="match status" value="1"/>
</dbReference>
<dbReference type="Pfam" id="PF21354">
    <property type="entry name" value="STAT_linker"/>
    <property type="match status" value="2"/>
</dbReference>
<evidence type="ECO:0000256" key="9">
    <source>
        <dbReference type="ARBA" id="ARBA00022843"/>
    </source>
</evidence>
<dbReference type="InterPro" id="IPR013801">
    <property type="entry name" value="STAT_TF_DNA-bd"/>
</dbReference>
<dbReference type="Gene3D" id="2.60.40.630">
    <property type="entry name" value="STAT transcription factor, DNA-binding domain"/>
    <property type="match status" value="2"/>
</dbReference>
<dbReference type="CDD" id="cd16848">
    <property type="entry name" value="STAT4_DBD"/>
    <property type="match status" value="1"/>
</dbReference>
<dbReference type="Gene3D" id="6.10.250.3310">
    <property type="entry name" value="signal transducer and activator of transcription 1"/>
    <property type="match status" value="1"/>
</dbReference>
<keyword evidence="10" id="KW-0007">Acetylation</keyword>
<keyword evidence="12" id="KW-0805">Transcription regulation</keyword>
<evidence type="ECO:0000256" key="1">
    <source>
        <dbReference type="ARBA" id="ARBA00004123"/>
    </source>
</evidence>
<dbReference type="GO" id="GO:0007259">
    <property type="term" value="P:cell surface receptor signaling pathway via JAK-STAT"/>
    <property type="evidence" value="ECO:0007669"/>
    <property type="project" value="UniProtKB-ARBA"/>
</dbReference>
<dbReference type="STRING" id="44316.ENSEGOP00005004863"/>
<evidence type="ECO:0000256" key="13">
    <source>
        <dbReference type="ARBA" id="ARBA00023054"/>
    </source>
</evidence>
<evidence type="ECO:0000313" key="22">
    <source>
        <dbReference type="Proteomes" id="UP000276834"/>
    </source>
</evidence>
<dbReference type="InterPro" id="IPR046991">
    <property type="entry name" value="STAT4_CC"/>
</dbReference>
<dbReference type="Gene3D" id="1.10.238.10">
    <property type="entry name" value="EF-hand"/>
    <property type="match status" value="2"/>
</dbReference>
<dbReference type="FunFam" id="1.10.238.10:FF:000012">
    <property type="entry name" value="Signal transducer and activator of transcription"/>
    <property type="match status" value="2"/>
</dbReference>
<dbReference type="GO" id="GO:0042981">
    <property type="term" value="P:regulation of apoptotic process"/>
    <property type="evidence" value="ECO:0007669"/>
    <property type="project" value="UniProtKB-ARBA"/>
</dbReference>
<evidence type="ECO:0000256" key="16">
    <source>
        <dbReference type="ARBA" id="ARBA00023163"/>
    </source>
</evidence>
<accession>A0A3L8SFU3</accession>
<dbReference type="OrthoDB" id="19300at2759"/>
<evidence type="ECO:0000256" key="4">
    <source>
        <dbReference type="ARBA" id="ARBA00022481"/>
    </source>
</evidence>
<dbReference type="InterPro" id="IPR013800">
    <property type="entry name" value="STAT_TF_alpha"/>
</dbReference>
<evidence type="ECO:0000259" key="20">
    <source>
        <dbReference type="PROSITE" id="PS50001"/>
    </source>
</evidence>
<feature type="domain" description="SH2" evidence="20">
    <location>
        <begin position="577"/>
        <end position="679"/>
    </location>
</feature>
<comment type="subcellular location">
    <subcellularLocation>
        <location evidence="2">Cytoplasm</location>
    </subcellularLocation>
    <subcellularLocation>
        <location evidence="1">Nucleus</location>
    </subcellularLocation>
</comment>
<dbReference type="GO" id="GO:0060337">
    <property type="term" value="P:type I interferon-mediated signaling pathway"/>
    <property type="evidence" value="ECO:0007669"/>
    <property type="project" value="UniProtKB-ARBA"/>
</dbReference>
<organism evidence="21 22">
    <name type="scientific">Chloebia gouldiae</name>
    <name type="common">Gouldian finch</name>
    <name type="synonym">Erythrura gouldiae</name>
    <dbReference type="NCBI Taxonomy" id="44316"/>
    <lineage>
        <taxon>Eukaryota</taxon>
        <taxon>Metazoa</taxon>
        <taxon>Chordata</taxon>
        <taxon>Craniata</taxon>
        <taxon>Vertebrata</taxon>
        <taxon>Euteleostomi</taxon>
        <taxon>Archelosauria</taxon>
        <taxon>Archosauria</taxon>
        <taxon>Dinosauria</taxon>
        <taxon>Saurischia</taxon>
        <taxon>Theropoda</taxon>
        <taxon>Coelurosauria</taxon>
        <taxon>Aves</taxon>
        <taxon>Neognathae</taxon>
        <taxon>Neoaves</taxon>
        <taxon>Telluraves</taxon>
        <taxon>Australaves</taxon>
        <taxon>Passeriformes</taxon>
        <taxon>Passeroidea</taxon>
        <taxon>Passeridae</taxon>
        <taxon>Chloebia</taxon>
    </lineage>
</organism>
<proteinExistence type="inferred from homology"/>
<evidence type="ECO:0000313" key="21">
    <source>
        <dbReference type="EMBL" id="RLW01042.1"/>
    </source>
</evidence>
<dbReference type="Pfam" id="PF00017">
    <property type="entry name" value="SH2"/>
    <property type="match status" value="2"/>
</dbReference>
<dbReference type="CDD" id="cd16845">
    <property type="entry name" value="STAT1_DBD"/>
    <property type="match status" value="1"/>
</dbReference>
<evidence type="ECO:0000256" key="17">
    <source>
        <dbReference type="ARBA" id="ARBA00023242"/>
    </source>
</evidence>
<dbReference type="GO" id="GO:0003677">
    <property type="term" value="F:DNA binding"/>
    <property type="evidence" value="ECO:0007669"/>
    <property type="project" value="UniProtKB-KW"/>
</dbReference>
<keyword evidence="9" id="KW-0832">Ubl conjugation</keyword>
<dbReference type="SMART" id="SM00964">
    <property type="entry name" value="STAT_int"/>
    <property type="match status" value="2"/>
</dbReference>
<dbReference type="GO" id="GO:0005737">
    <property type="term" value="C:cytoplasm"/>
    <property type="evidence" value="ECO:0007669"/>
    <property type="project" value="UniProtKB-SubCell"/>
</dbReference>
<dbReference type="InterPro" id="IPR048988">
    <property type="entry name" value="STAT_linker"/>
</dbReference>
<dbReference type="InterPro" id="IPR001217">
    <property type="entry name" value="STAT"/>
</dbReference>
<dbReference type="CDD" id="cd16854">
    <property type="entry name" value="STAT4_CCD"/>
    <property type="match status" value="1"/>
</dbReference>
<keyword evidence="7" id="KW-0597">Phosphoprotein</keyword>
<evidence type="ECO:0000256" key="11">
    <source>
        <dbReference type="ARBA" id="ARBA00022999"/>
    </source>
</evidence>
<keyword evidence="14" id="KW-0238">DNA-binding</keyword>
<keyword evidence="11 18" id="KW-0727">SH2 domain</keyword>
<dbReference type="FunFam" id="1.10.532.10:FF:000001">
    <property type="entry name" value="Signal transducer and activator of transcription"/>
    <property type="match status" value="2"/>
</dbReference>
<dbReference type="Pfam" id="PF02864">
    <property type="entry name" value="STAT_bind"/>
    <property type="match status" value="2"/>
</dbReference>
<dbReference type="InterPro" id="IPR029839">
    <property type="entry name" value="STAT4_DBD"/>
</dbReference>
<evidence type="ECO:0000256" key="12">
    <source>
        <dbReference type="ARBA" id="ARBA00023015"/>
    </source>
</evidence>
<name>A0A3L8SFU3_CHLGU</name>
<dbReference type="InterPro" id="IPR035856">
    <property type="entry name" value="STAT4_SH2"/>
</dbReference>
<dbReference type="SUPFAM" id="SSF49417">
    <property type="entry name" value="p53-like transcription factors"/>
    <property type="match status" value="2"/>
</dbReference>
<evidence type="ECO:0000256" key="10">
    <source>
        <dbReference type="ARBA" id="ARBA00022990"/>
    </source>
</evidence>
<dbReference type="Proteomes" id="UP000276834">
    <property type="component" value="Unassembled WGS sequence"/>
</dbReference>
<evidence type="ECO:0000256" key="15">
    <source>
        <dbReference type="ARBA" id="ARBA00023159"/>
    </source>
</evidence>
<gene>
    <name evidence="21" type="ORF">DV515_00008412</name>
</gene>
<dbReference type="GO" id="GO:0005654">
    <property type="term" value="C:nucleoplasm"/>
    <property type="evidence" value="ECO:0007669"/>
    <property type="project" value="UniProtKB-ARBA"/>
</dbReference>
<evidence type="ECO:0000256" key="2">
    <source>
        <dbReference type="ARBA" id="ARBA00004496"/>
    </source>
</evidence>
<evidence type="ECO:0000256" key="19">
    <source>
        <dbReference type="SAM" id="Coils"/>
    </source>
</evidence>
<dbReference type="InterPro" id="IPR008967">
    <property type="entry name" value="p53-like_TF_DNA-bd_sf"/>
</dbReference>
<keyword evidence="15" id="KW-0010">Activator</keyword>
<dbReference type="Gene3D" id="1.10.532.10">
    <property type="entry name" value="STAT transcription factor, N-terminal domain"/>
    <property type="match status" value="2"/>
</dbReference>
<dbReference type="Pfam" id="PF02865">
    <property type="entry name" value="STAT_int"/>
    <property type="match status" value="2"/>
</dbReference>
<evidence type="ECO:0000256" key="18">
    <source>
        <dbReference type="PROSITE-ProRule" id="PRU00191"/>
    </source>
</evidence>
<keyword evidence="8" id="KW-0013">ADP-ribosylation</keyword>
<keyword evidence="22" id="KW-1185">Reference proteome</keyword>